<dbReference type="InterPro" id="IPR045061">
    <property type="entry name" value="FtsZ/CetZ"/>
</dbReference>
<evidence type="ECO:0000313" key="9">
    <source>
        <dbReference type="EMBL" id="MBI4726581.1"/>
    </source>
</evidence>
<dbReference type="InterPro" id="IPR018316">
    <property type="entry name" value="Tubulin/FtsZ_2-layer-sand-dom"/>
</dbReference>
<dbReference type="PROSITE" id="PS01135">
    <property type="entry name" value="FTSZ_2"/>
    <property type="match status" value="1"/>
</dbReference>
<dbReference type="InterPro" id="IPR024757">
    <property type="entry name" value="FtsZ_C"/>
</dbReference>
<dbReference type="SUPFAM" id="SSF55307">
    <property type="entry name" value="Tubulin C-terminal domain-like"/>
    <property type="match status" value="1"/>
</dbReference>
<dbReference type="InterPro" id="IPR000158">
    <property type="entry name" value="Cell_div_FtsZ"/>
</dbReference>
<evidence type="ECO:0000313" key="10">
    <source>
        <dbReference type="Proteomes" id="UP000736328"/>
    </source>
</evidence>
<comment type="similarity">
    <text evidence="1 4 6">Belongs to the FtsZ family.</text>
</comment>
<name>A0A933I8Q3_UNCT6</name>
<dbReference type="GO" id="GO:0051258">
    <property type="term" value="P:protein polymerization"/>
    <property type="evidence" value="ECO:0007669"/>
    <property type="project" value="UniProtKB-UniRule"/>
</dbReference>
<evidence type="ECO:0000256" key="5">
    <source>
        <dbReference type="NCBIfam" id="TIGR00065"/>
    </source>
</evidence>
<evidence type="ECO:0000259" key="7">
    <source>
        <dbReference type="SMART" id="SM00864"/>
    </source>
</evidence>
<evidence type="ECO:0000256" key="6">
    <source>
        <dbReference type="RuleBase" id="RU000631"/>
    </source>
</evidence>
<evidence type="ECO:0000259" key="8">
    <source>
        <dbReference type="SMART" id="SM00865"/>
    </source>
</evidence>
<keyword evidence="4 6" id="KW-0717">Septation</keyword>
<dbReference type="Pfam" id="PF00091">
    <property type="entry name" value="Tubulin"/>
    <property type="match status" value="1"/>
</dbReference>
<dbReference type="CDD" id="cd02201">
    <property type="entry name" value="FtsZ_type1"/>
    <property type="match status" value="1"/>
</dbReference>
<dbReference type="InterPro" id="IPR020805">
    <property type="entry name" value="Cell_div_FtsZ_CS"/>
</dbReference>
<keyword evidence="3 4" id="KW-0342">GTP-binding</keyword>
<comment type="caution">
    <text evidence="9">The sequence shown here is derived from an EMBL/GenBank/DDBJ whole genome shotgun (WGS) entry which is preliminary data.</text>
</comment>
<dbReference type="FunFam" id="3.40.50.1440:FF:000001">
    <property type="entry name" value="Cell division protein FtsZ"/>
    <property type="match status" value="1"/>
</dbReference>
<evidence type="ECO:0000256" key="1">
    <source>
        <dbReference type="ARBA" id="ARBA00009690"/>
    </source>
</evidence>
<feature type="binding site" evidence="4">
    <location>
        <position position="144"/>
    </location>
    <ligand>
        <name>GTP</name>
        <dbReference type="ChEBI" id="CHEBI:37565"/>
    </ligand>
</feature>
<feature type="binding site" evidence="4">
    <location>
        <begin position="109"/>
        <end position="111"/>
    </location>
    <ligand>
        <name>GTP</name>
        <dbReference type="ChEBI" id="CHEBI:37565"/>
    </ligand>
</feature>
<protein>
    <recommendedName>
        <fullName evidence="4 5">Cell division protein FtsZ</fullName>
    </recommendedName>
</protein>
<gene>
    <name evidence="4 9" type="primary">ftsZ</name>
    <name evidence="9" type="ORF">HY768_05075</name>
</gene>
<dbReference type="PRINTS" id="PR00423">
    <property type="entry name" value="CELLDVISFTSZ"/>
</dbReference>
<feature type="binding site" evidence="4">
    <location>
        <begin position="22"/>
        <end position="26"/>
    </location>
    <ligand>
        <name>GTP</name>
        <dbReference type="ChEBI" id="CHEBI:37565"/>
    </ligand>
</feature>
<dbReference type="GO" id="GO:0000917">
    <property type="term" value="P:division septum assembly"/>
    <property type="evidence" value="ECO:0007669"/>
    <property type="project" value="UniProtKB-KW"/>
</dbReference>
<dbReference type="AlphaFoldDB" id="A0A933I8Q3"/>
<feature type="domain" description="Tubulin/FtsZ GTPase" evidence="7">
    <location>
        <begin position="14"/>
        <end position="206"/>
    </location>
</feature>
<dbReference type="Gene3D" id="3.40.50.1440">
    <property type="entry name" value="Tubulin/FtsZ, GTPase domain"/>
    <property type="match status" value="1"/>
</dbReference>
<evidence type="ECO:0000256" key="3">
    <source>
        <dbReference type="ARBA" id="ARBA00023134"/>
    </source>
</evidence>
<dbReference type="SUPFAM" id="SSF52490">
    <property type="entry name" value="Tubulin nucleotide-binding domain-like"/>
    <property type="match status" value="1"/>
</dbReference>
<keyword evidence="4 6" id="KW-0132">Cell division</keyword>
<dbReference type="PANTHER" id="PTHR30314:SF3">
    <property type="entry name" value="MITOCHONDRIAL DIVISION PROTEIN FSZA"/>
    <property type="match status" value="1"/>
</dbReference>
<dbReference type="PANTHER" id="PTHR30314">
    <property type="entry name" value="CELL DIVISION PROTEIN FTSZ-RELATED"/>
    <property type="match status" value="1"/>
</dbReference>
<dbReference type="NCBIfam" id="TIGR00065">
    <property type="entry name" value="ftsZ"/>
    <property type="match status" value="1"/>
</dbReference>
<dbReference type="GO" id="GO:0005525">
    <property type="term" value="F:GTP binding"/>
    <property type="evidence" value="ECO:0007669"/>
    <property type="project" value="UniProtKB-UniRule"/>
</dbReference>
<keyword evidence="4" id="KW-0963">Cytoplasm</keyword>
<accession>A0A933I8Q3</accession>
<dbReference type="Gene3D" id="3.30.1330.20">
    <property type="entry name" value="Tubulin/FtsZ, C-terminal domain"/>
    <property type="match status" value="1"/>
</dbReference>
<feature type="binding site" evidence="4">
    <location>
        <position position="140"/>
    </location>
    <ligand>
        <name>GTP</name>
        <dbReference type="ChEBI" id="CHEBI:37565"/>
    </ligand>
</feature>
<dbReference type="InterPro" id="IPR003008">
    <property type="entry name" value="Tubulin_FtsZ_GTPase"/>
</dbReference>
<feature type="domain" description="Tubulin/FtsZ 2-layer sandwich" evidence="8">
    <location>
        <begin position="208"/>
        <end position="326"/>
    </location>
</feature>
<dbReference type="GO" id="GO:0005737">
    <property type="term" value="C:cytoplasm"/>
    <property type="evidence" value="ECO:0007669"/>
    <property type="project" value="UniProtKB-SubCell"/>
</dbReference>
<sequence>MLEFEEEVSTGECFIKVVGVGGAGGNAINRMAEAGLKGVDFVAVNTDMQVLNKSLAQQTVQIGTKLTRGLGSGGNPEIGRRAFEEDKERISEVLKGTDMLFVAAGMGGGTGTGAAPLVAQLAREMQVLTVGVVTKPFEWEGRQRLLQAEEGIRELKENVDTLIVIPNQRVLAVVGKQAKLTESFKLIDDVLLKAVRGISDLVTVPGVVNVDFADVRAVMLERGDALMGVGVAQGENRAIVAAQEAIHNTLLEGISIRGAKAVLLNISAGDDLTMCEIDEAAKEIRQEAGESANLIFGTVIDETSNGSITITVIATGLGNPASKLEKEIPDANRIDFNQIFRKDNAAKSSFQRKEQTQTVVNKGRVDVVKQDDLEIPTYMRRLMD</sequence>
<dbReference type="Pfam" id="PF12327">
    <property type="entry name" value="FtsZ_C"/>
    <property type="match status" value="1"/>
</dbReference>
<evidence type="ECO:0000256" key="4">
    <source>
        <dbReference type="HAMAP-Rule" id="MF_00909"/>
    </source>
</evidence>
<dbReference type="HAMAP" id="MF_00909">
    <property type="entry name" value="FtsZ"/>
    <property type="match status" value="1"/>
</dbReference>
<comment type="function">
    <text evidence="4 6">Essential cell division protein that forms a contractile ring structure (Z ring) at the future cell division site. The regulation of the ring assembly controls the timing and the location of cell division. One of the functions of the FtsZ ring is to recruit other cell division proteins to the septum to produce a new cell wall between the dividing cells. Binds GTP and shows GTPase activity.</text>
</comment>
<dbReference type="SMART" id="SM00864">
    <property type="entry name" value="Tubulin"/>
    <property type="match status" value="1"/>
</dbReference>
<dbReference type="InterPro" id="IPR037103">
    <property type="entry name" value="Tubulin/FtsZ-like_C"/>
</dbReference>
<comment type="subunit">
    <text evidence="4">Homodimer. Polymerizes to form a dynamic ring structure in a strictly GTP-dependent manner. Interacts directly with several other division proteins.</text>
</comment>
<reference evidence="9" key="1">
    <citation type="submission" date="2020-07" db="EMBL/GenBank/DDBJ databases">
        <title>Huge and variable diversity of episymbiotic CPR bacteria and DPANN archaea in groundwater ecosystems.</title>
        <authorList>
            <person name="He C.Y."/>
            <person name="Keren R."/>
            <person name="Whittaker M."/>
            <person name="Farag I.F."/>
            <person name="Doudna J."/>
            <person name="Cate J.H.D."/>
            <person name="Banfield J.F."/>
        </authorList>
    </citation>
    <scope>NUCLEOTIDE SEQUENCE</scope>
    <source>
        <strain evidence="9">NC_groundwater_1520_Pr4_B-0.1um_53_5</strain>
    </source>
</reference>
<feature type="binding site" evidence="4">
    <location>
        <position position="188"/>
    </location>
    <ligand>
        <name>GTP</name>
        <dbReference type="ChEBI" id="CHEBI:37565"/>
    </ligand>
</feature>
<organism evidence="9 10">
    <name type="scientific">candidate division TA06 bacterium</name>
    <dbReference type="NCBI Taxonomy" id="2250710"/>
    <lineage>
        <taxon>Bacteria</taxon>
        <taxon>Bacteria division TA06</taxon>
    </lineage>
</organism>
<dbReference type="Proteomes" id="UP000736328">
    <property type="component" value="Unassembled WGS sequence"/>
</dbReference>
<dbReference type="SMART" id="SM00865">
    <property type="entry name" value="Tubulin_C"/>
    <property type="match status" value="1"/>
</dbReference>
<dbReference type="GO" id="GO:0043093">
    <property type="term" value="P:FtsZ-dependent cytokinesis"/>
    <property type="evidence" value="ECO:0007669"/>
    <property type="project" value="UniProtKB-UniRule"/>
</dbReference>
<evidence type="ECO:0000256" key="2">
    <source>
        <dbReference type="ARBA" id="ARBA00022741"/>
    </source>
</evidence>
<comment type="subcellular location">
    <subcellularLocation>
        <location evidence="4">Cytoplasm</location>
    </subcellularLocation>
    <text evidence="4">Assembles at midcell at the inner surface of the cytoplasmic membrane.</text>
</comment>
<keyword evidence="2 4" id="KW-0547">Nucleotide-binding</keyword>
<dbReference type="GO" id="GO:0032153">
    <property type="term" value="C:cell division site"/>
    <property type="evidence" value="ECO:0007669"/>
    <property type="project" value="UniProtKB-UniRule"/>
</dbReference>
<dbReference type="EMBL" id="JACQXR010000061">
    <property type="protein sequence ID" value="MBI4726581.1"/>
    <property type="molecule type" value="Genomic_DNA"/>
</dbReference>
<dbReference type="GO" id="GO:0003924">
    <property type="term" value="F:GTPase activity"/>
    <property type="evidence" value="ECO:0007669"/>
    <property type="project" value="UniProtKB-UniRule"/>
</dbReference>
<dbReference type="InterPro" id="IPR008280">
    <property type="entry name" value="Tub_FtsZ_C"/>
</dbReference>
<proteinExistence type="inferred from homology"/>
<dbReference type="InterPro" id="IPR036525">
    <property type="entry name" value="Tubulin/FtsZ_GTPase_sf"/>
</dbReference>
<keyword evidence="4 6" id="KW-0131">Cell cycle</keyword>
<dbReference type="PROSITE" id="PS01134">
    <property type="entry name" value="FTSZ_1"/>
    <property type="match status" value="1"/>
</dbReference>